<dbReference type="PANTHER" id="PTHR43286">
    <property type="entry name" value="ENDONUCLEASE III-LIKE PROTEIN 1"/>
    <property type="match status" value="1"/>
</dbReference>
<keyword evidence="12" id="KW-0255">Endonuclease</keyword>
<dbReference type="GO" id="GO:0140078">
    <property type="term" value="F:class I DNA-(apurinic or apyrimidinic site) endonuclease activity"/>
    <property type="evidence" value="ECO:0007669"/>
    <property type="project" value="UniProtKB-EC"/>
</dbReference>
<dbReference type="GO" id="GO:0051536">
    <property type="term" value="F:iron-sulfur cluster binding"/>
    <property type="evidence" value="ECO:0007669"/>
    <property type="project" value="UniProtKB-KW"/>
</dbReference>
<evidence type="ECO:0000313" key="13">
    <source>
        <dbReference type="Proteomes" id="UP000324233"/>
    </source>
</evidence>
<evidence type="ECO:0000256" key="7">
    <source>
        <dbReference type="ARBA" id="ARBA00023014"/>
    </source>
</evidence>
<dbReference type="Proteomes" id="UP000324233">
    <property type="component" value="Chromosome"/>
</dbReference>
<dbReference type="InterPro" id="IPR003265">
    <property type="entry name" value="HhH-GPD_domain"/>
</dbReference>
<dbReference type="OrthoDB" id="9800977at2"/>
<dbReference type="SMART" id="SM00478">
    <property type="entry name" value="ENDO3c"/>
    <property type="match status" value="1"/>
</dbReference>
<keyword evidence="13" id="KW-1185">Reference proteome</keyword>
<dbReference type="InterPro" id="IPR011257">
    <property type="entry name" value="DNA_glycosylase"/>
</dbReference>
<dbReference type="EMBL" id="CP042997">
    <property type="protein sequence ID" value="QEH34841.1"/>
    <property type="molecule type" value="Genomic_DNA"/>
</dbReference>
<evidence type="ECO:0000256" key="8">
    <source>
        <dbReference type="ARBA" id="ARBA00023204"/>
    </source>
</evidence>
<evidence type="ECO:0000256" key="3">
    <source>
        <dbReference type="ARBA" id="ARBA00022723"/>
    </source>
</evidence>
<dbReference type="PROSITE" id="PS00764">
    <property type="entry name" value="ENDONUCLEASE_III_1"/>
    <property type="match status" value="1"/>
</dbReference>
<sequence>MPKRRKDDAGPAAEASPGKEAFDIDEAFRRLRAAVRDRAKAAMFDLRDRGFGSPFEQLVGSLISARTRDETTLEVCLRLFAEASTPAAMIALGESRLAELLHPASFPEPKARDIIEFSRRIVDEHGGVVPDTMEGLTAFRGVGPKIAALTLAVGFGKPFIAVDVHVHRVANRWGYVETSTPEQTMLALEAKLPKEYWIEINERLVPFGKWVCTAASPKCSTCPLLSMCRQVGVTRTR</sequence>
<dbReference type="EC" id="4.2.99.18" evidence="12"/>
<keyword evidence="3" id="KW-0479">Metal-binding</keyword>
<evidence type="ECO:0000313" key="12">
    <source>
        <dbReference type="EMBL" id="QEH34841.1"/>
    </source>
</evidence>
<dbReference type="KEGG" id="agv:OJF2_33860"/>
<evidence type="ECO:0000256" key="4">
    <source>
        <dbReference type="ARBA" id="ARBA00022763"/>
    </source>
</evidence>
<organism evidence="12 13">
    <name type="scientific">Aquisphaera giovannonii</name>
    <dbReference type="NCBI Taxonomy" id="406548"/>
    <lineage>
        <taxon>Bacteria</taxon>
        <taxon>Pseudomonadati</taxon>
        <taxon>Planctomycetota</taxon>
        <taxon>Planctomycetia</taxon>
        <taxon>Isosphaerales</taxon>
        <taxon>Isosphaeraceae</taxon>
        <taxon>Aquisphaera</taxon>
    </lineage>
</organism>
<keyword evidence="12" id="KW-0540">Nuclease</keyword>
<dbReference type="AlphaFoldDB" id="A0A5B9W400"/>
<keyword evidence="5" id="KW-0378">Hydrolase</keyword>
<dbReference type="GO" id="GO:0000703">
    <property type="term" value="F:oxidized pyrimidine nucleobase lesion DNA N-glycosylase activity"/>
    <property type="evidence" value="ECO:0007669"/>
    <property type="project" value="TreeGrafter"/>
</dbReference>
<evidence type="ECO:0000256" key="1">
    <source>
        <dbReference type="ARBA" id="ARBA00001966"/>
    </source>
</evidence>
<evidence type="ECO:0000256" key="5">
    <source>
        <dbReference type="ARBA" id="ARBA00022801"/>
    </source>
</evidence>
<evidence type="ECO:0000256" key="10">
    <source>
        <dbReference type="ARBA" id="ARBA00023295"/>
    </source>
</evidence>
<keyword evidence="8" id="KW-0234">DNA repair</keyword>
<dbReference type="Gene3D" id="1.10.1670.10">
    <property type="entry name" value="Helix-hairpin-Helix base-excision DNA repair enzymes (C-terminal)"/>
    <property type="match status" value="1"/>
</dbReference>
<dbReference type="GO" id="GO:0006289">
    <property type="term" value="P:nucleotide-excision repair"/>
    <property type="evidence" value="ECO:0007669"/>
    <property type="project" value="TreeGrafter"/>
</dbReference>
<keyword evidence="4" id="KW-0227">DNA damage</keyword>
<keyword evidence="7" id="KW-0411">Iron-sulfur</keyword>
<comment type="cofactor">
    <cofactor evidence="1">
        <name>[4Fe-4S] cluster</name>
        <dbReference type="ChEBI" id="CHEBI:49883"/>
    </cofactor>
</comment>
<keyword evidence="9 12" id="KW-0456">Lyase</keyword>
<accession>A0A5B9W400</accession>
<comment type="similarity">
    <text evidence="2">Belongs to the Nth/MutY family.</text>
</comment>
<dbReference type="CDD" id="cd00056">
    <property type="entry name" value="ENDO3c"/>
    <property type="match status" value="1"/>
</dbReference>
<dbReference type="RefSeq" id="WP_148594710.1">
    <property type="nucleotide sequence ID" value="NZ_CP042997.1"/>
</dbReference>
<dbReference type="GO" id="GO:0006285">
    <property type="term" value="P:base-excision repair, AP site formation"/>
    <property type="evidence" value="ECO:0007669"/>
    <property type="project" value="TreeGrafter"/>
</dbReference>
<keyword evidence="6" id="KW-0408">Iron</keyword>
<dbReference type="GO" id="GO:0046872">
    <property type="term" value="F:metal ion binding"/>
    <property type="evidence" value="ECO:0007669"/>
    <property type="project" value="UniProtKB-KW"/>
</dbReference>
<dbReference type="SUPFAM" id="SSF48150">
    <property type="entry name" value="DNA-glycosylase"/>
    <property type="match status" value="1"/>
</dbReference>
<reference evidence="12 13" key="1">
    <citation type="submission" date="2019-08" db="EMBL/GenBank/DDBJ databases">
        <title>Deep-cultivation of Planctomycetes and their phenomic and genomic characterization uncovers novel biology.</title>
        <authorList>
            <person name="Wiegand S."/>
            <person name="Jogler M."/>
            <person name="Boedeker C."/>
            <person name="Pinto D."/>
            <person name="Vollmers J."/>
            <person name="Rivas-Marin E."/>
            <person name="Kohn T."/>
            <person name="Peeters S.H."/>
            <person name="Heuer A."/>
            <person name="Rast P."/>
            <person name="Oberbeckmann S."/>
            <person name="Bunk B."/>
            <person name="Jeske O."/>
            <person name="Meyerdierks A."/>
            <person name="Storesund J.E."/>
            <person name="Kallscheuer N."/>
            <person name="Luecker S."/>
            <person name="Lage O.M."/>
            <person name="Pohl T."/>
            <person name="Merkel B.J."/>
            <person name="Hornburger P."/>
            <person name="Mueller R.-W."/>
            <person name="Bruemmer F."/>
            <person name="Labrenz M."/>
            <person name="Spormann A.M."/>
            <person name="Op den Camp H."/>
            <person name="Overmann J."/>
            <person name="Amann R."/>
            <person name="Jetten M.S.M."/>
            <person name="Mascher T."/>
            <person name="Medema M.H."/>
            <person name="Devos D.P."/>
            <person name="Kaster A.-K."/>
            <person name="Ovreas L."/>
            <person name="Rohde M."/>
            <person name="Galperin M.Y."/>
            <person name="Jogler C."/>
        </authorList>
    </citation>
    <scope>NUCLEOTIDE SEQUENCE [LARGE SCALE GENOMIC DNA]</scope>
    <source>
        <strain evidence="12 13">OJF2</strain>
    </source>
</reference>
<dbReference type="FunFam" id="1.10.340.30:FF:000001">
    <property type="entry name" value="Endonuclease III"/>
    <property type="match status" value="1"/>
</dbReference>
<dbReference type="PANTHER" id="PTHR43286:SF1">
    <property type="entry name" value="ENDONUCLEASE III-LIKE PROTEIN 1"/>
    <property type="match status" value="1"/>
</dbReference>
<name>A0A5B9W400_9BACT</name>
<evidence type="ECO:0000256" key="6">
    <source>
        <dbReference type="ARBA" id="ARBA00023004"/>
    </source>
</evidence>
<evidence type="ECO:0000256" key="9">
    <source>
        <dbReference type="ARBA" id="ARBA00023239"/>
    </source>
</evidence>
<dbReference type="InterPro" id="IPR023170">
    <property type="entry name" value="HhH_base_excis_C"/>
</dbReference>
<keyword evidence="10" id="KW-0326">Glycosidase</keyword>
<evidence type="ECO:0000259" key="11">
    <source>
        <dbReference type="SMART" id="SM00478"/>
    </source>
</evidence>
<dbReference type="Gene3D" id="1.10.340.30">
    <property type="entry name" value="Hypothetical protein, domain 2"/>
    <property type="match status" value="1"/>
</dbReference>
<feature type="domain" description="HhH-GPD" evidence="11">
    <location>
        <begin position="63"/>
        <end position="210"/>
    </location>
</feature>
<protein>
    <submittedName>
        <fullName evidence="12">Endonuclease III</fullName>
        <ecNumber evidence="12">4.2.99.18</ecNumber>
    </submittedName>
</protein>
<proteinExistence type="inferred from homology"/>
<dbReference type="Pfam" id="PF00730">
    <property type="entry name" value="HhH-GPD"/>
    <property type="match status" value="1"/>
</dbReference>
<evidence type="ECO:0000256" key="2">
    <source>
        <dbReference type="ARBA" id="ARBA00008343"/>
    </source>
</evidence>
<dbReference type="InterPro" id="IPR004035">
    <property type="entry name" value="Endouclease-III_FeS-bd_BS"/>
</dbReference>
<gene>
    <name evidence="12" type="primary">nth_2</name>
    <name evidence="12" type="ORF">OJF2_33860</name>
</gene>